<accession>A0A9J6B4V2</accession>
<dbReference type="EMBL" id="JACXVP010000001">
    <property type="protein sequence ID" value="KAG5631636.1"/>
    <property type="molecule type" value="Genomic_DNA"/>
</dbReference>
<keyword evidence="2" id="KW-1185">Reference proteome</keyword>
<organism evidence="1 2">
    <name type="scientific">Solanum commersonii</name>
    <name type="common">Commerson's wild potato</name>
    <name type="synonym">Commerson's nightshade</name>
    <dbReference type="NCBI Taxonomy" id="4109"/>
    <lineage>
        <taxon>Eukaryota</taxon>
        <taxon>Viridiplantae</taxon>
        <taxon>Streptophyta</taxon>
        <taxon>Embryophyta</taxon>
        <taxon>Tracheophyta</taxon>
        <taxon>Spermatophyta</taxon>
        <taxon>Magnoliopsida</taxon>
        <taxon>eudicotyledons</taxon>
        <taxon>Gunneridae</taxon>
        <taxon>Pentapetalae</taxon>
        <taxon>asterids</taxon>
        <taxon>lamiids</taxon>
        <taxon>Solanales</taxon>
        <taxon>Solanaceae</taxon>
        <taxon>Solanoideae</taxon>
        <taxon>Solaneae</taxon>
        <taxon>Solanum</taxon>
    </lineage>
</organism>
<gene>
    <name evidence="1" type="ORF">H5410_003353</name>
</gene>
<dbReference type="AlphaFoldDB" id="A0A9J6B4V2"/>
<evidence type="ECO:0000313" key="2">
    <source>
        <dbReference type="Proteomes" id="UP000824120"/>
    </source>
</evidence>
<proteinExistence type="predicted"/>
<protein>
    <submittedName>
        <fullName evidence="1">Uncharacterized protein</fullName>
    </submittedName>
</protein>
<comment type="caution">
    <text evidence="1">The sequence shown here is derived from an EMBL/GenBank/DDBJ whole genome shotgun (WGS) entry which is preliminary data.</text>
</comment>
<sequence length="99" mass="11574">MLELIPTRINREQNEDITRPSSIDETTLVDHNTSGPNDFSGRFPRTLREDALLAQEIERDINKRNKLYNVVVKLNMARTYDRVSLFILRKFDLSKIIAI</sequence>
<dbReference type="Proteomes" id="UP000824120">
    <property type="component" value="Chromosome 1"/>
</dbReference>
<name>A0A9J6B4V2_SOLCO</name>
<reference evidence="1 2" key="1">
    <citation type="submission" date="2020-09" db="EMBL/GenBank/DDBJ databases">
        <title>De no assembly of potato wild relative species, Solanum commersonii.</title>
        <authorList>
            <person name="Cho K."/>
        </authorList>
    </citation>
    <scope>NUCLEOTIDE SEQUENCE [LARGE SCALE GENOMIC DNA]</scope>
    <source>
        <strain evidence="1">LZ3.2</strain>
        <tissue evidence="1">Leaf</tissue>
    </source>
</reference>
<evidence type="ECO:0000313" key="1">
    <source>
        <dbReference type="EMBL" id="KAG5631636.1"/>
    </source>
</evidence>